<accession>A0A1G7BI37</accession>
<dbReference type="STRING" id="416944.SAMN05421548_13941"/>
<sequence length="86" mass="9511">MSSTKAIGRARVVRRANTLTLDLPAKTAQALGLRDGEEVEIRLRDAASFEVVRLTSASDALERLRRFRGRLPADYFADDLGGAHRD</sequence>
<evidence type="ECO:0000313" key="2">
    <source>
        <dbReference type="Proteomes" id="UP000198908"/>
    </source>
</evidence>
<evidence type="ECO:0000313" key="1">
    <source>
        <dbReference type="EMBL" id="SDE26380.1"/>
    </source>
</evidence>
<organism evidence="1 2">
    <name type="scientific">Paraburkholderia lycopersici</name>
    <dbReference type="NCBI Taxonomy" id="416944"/>
    <lineage>
        <taxon>Bacteria</taxon>
        <taxon>Pseudomonadati</taxon>
        <taxon>Pseudomonadota</taxon>
        <taxon>Betaproteobacteria</taxon>
        <taxon>Burkholderiales</taxon>
        <taxon>Burkholderiaceae</taxon>
        <taxon>Paraburkholderia</taxon>
    </lineage>
</organism>
<protein>
    <submittedName>
        <fullName evidence="1">Antitoxin MazE</fullName>
    </submittedName>
</protein>
<keyword evidence="2" id="KW-1185">Reference proteome</keyword>
<proteinExistence type="predicted"/>
<dbReference type="OrthoDB" id="9795766at2"/>
<dbReference type="EMBL" id="FMYQ01000039">
    <property type="protein sequence ID" value="SDE26380.1"/>
    <property type="molecule type" value="Genomic_DNA"/>
</dbReference>
<dbReference type="AlphaFoldDB" id="A0A1G7BI37"/>
<dbReference type="Proteomes" id="UP000198908">
    <property type="component" value="Unassembled WGS sequence"/>
</dbReference>
<name>A0A1G7BI37_9BURK</name>
<gene>
    <name evidence="1" type="ORF">SAMN05421548_13941</name>
</gene>
<reference evidence="2" key="1">
    <citation type="submission" date="2016-09" db="EMBL/GenBank/DDBJ databases">
        <authorList>
            <person name="Varghese N."/>
            <person name="Submissions S."/>
        </authorList>
    </citation>
    <scope>NUCLEOTIDE SEQUENCE [LARGE SCALE GENOMIC DNA]</scope>
    <source>
        <strain evidence="2">TNe-862</strain>
    </source>
</reference>
<dbReference type="RefSeq" id="WP_092005235.1">
    <property type="nucleotide sequence ID" value="NZ_FMYQ01000039.1"/>
</dbReference>